<comment type="caution">
    <text evidence="1">The sequence shown here is derived from an EMBL/GenBank/DDBJ whole genome shotgun (WGS) entry which is preliminary data.</text>
</comment>
<dbReference type="EMBL" id="PKMF04000441">
    <property type="protein sequence ID" value="KAK7831622.1"/>
    <property type="molecule type" value="Genomic_DNA"/>
</dbReference>
<evidence type="ECO:0000313" key="1">
    <source>
        <dbReference type="EMBL" id="KAK7831622.1"/>
    </source>
</evidence>
<dbReference type="Gene3D" id="3.40.50.1440">
    <property type="entry name" value="Tubulin/FtsZ, GTPase domain"/>
    <property type="match status" value="1"/>
</dbReference>
<accession>A0AAW0JXZ9</accession>
<dbReference type="InterPro" id="IPR036525">
    <property type="entry name" value="Tubulin/FtsZ_GTPase_sf"/>
</dbReference>
<dbReference type="AlphaFoldDB" id="A0AAW0JXZ9"/>
<dbReference type="Proteomes" id="UP000237347">
    <property type="component" value="Unassembled WGS sequence"/>
</dbReference>
<protein>
    <submittedName>
        <fullName evidence="1">Tubulin beta-9 chain</fullName>
    </submittedName>
</protein>
<gene>
    <name evidence="1" type="primary">TBB9_1</name>
    <name evidence="1" type="ORF">CFP56_027196</name>
</gene>
<sequence length="390" mass="43590">MGANGSTRYEAVAPAEKHAALLPARVGSLDLSTIPSIFRVSAALQYPVVLTMLITIVEDIECSDIIDVIAELNLLSASKEGCMDEEVDFGVKNKKQSPQTTHPMGIDAFASFYLKVYHLSSQLKDQVQLCKEQETQDDFVAKPMVLETVLTVLVTVVEDIKCSDIADATTSLAFVMGTELRPFGISLLVARFDNYVPQLYQFLLPNFKVYAKSSAVHSIDSTGRYCSDSEFQLERVNVYYNEASSGKFVPRAVLMDLELGTMDSFRSGPYGQIFWLDDFVDSILVLLGNIILYNGNIKSIFLDLNLPSASKEEVMLNVFQLDILEMDDEVDFGVKNESIPSNNASYEIYITMEYTTLKQISVDKDNSTMKVLPKAYVVCPLFRWDAPIYY</sequence>
<dbReference type="PANTHER" id="PTHR36527:SF3">
    <property type="entry name" value="OS01G0282866 PROTEIN"/>
    <property type="match status" value="1"/>
</dbReference>
<organism evidence="1 2">
    <name type="scientific">Quercus suber</name>
    <name type="common">Cork oak</name>
    <dbReference type="NCBI Taxonomy" id="58331"/>
    <lineage>
        <taxon>Eukaryota</taxon>
        <taxon>Viridiplantae</taxon>
        <taxon>Streptophyta</taxon>
        <taxon>Embryophyta</taxon>
        <taxon>Tracheophyta</taxon>
        <taxon>Spermatophyta</taxon>
        <taxon>Magnoliopsida</taxon>
        <taxon>eudicotyledons</taxon>
        <taxon>Gunneridae</taxon>
        <taxon>Pentapetalae</taxon>
        <taxon>rosids</taxon>
        <taxon>fabids</taxon>
        <taxon>Fagales</taxon>
        <taxon>Fagaceae</taxon>
        <taxon>Quercus</taxon>
    </lineage>
</organism>
<dbReference type="SUPFAM" id="SSF52490">
    <property type="entry name" value="Tubulin nucleotide-binding domain-like"/>
    <property type="match status" value="1"/>
</dbReference>
<keyword evidence="2" id="KW-1185">Reference proteome</keyword>
<name>A0AAW0JXZ9_QUESU</name>
<proteinExistence type="predicted"/>
<evidence type="ECO:0000313" key="2">
    <source>
        <dbReference type="Proteomes" id="UP000237347"/>
    </source>
</evidence>
<dbReference type="PANTHER" id="PTHR36527">
    <property type="entry name" value="OS01G0282866 PROTEIN"/>
    <property type="match status" value="1"/>
</dbReference>
<reference evidence="1 2" key="1">
    <citation type="journal article" date="2018" name="Sci. Data">
        <title>The draft genome sequence of cork oak.</title>
        <authorList>
            <person name="Ramos A.M."/>
            <person name="Usie A."/>
            <person name="Barbosa P."/>
            <person name="Barros P.M."/>
            <person name="Capote T."/>
            <person name="Chaves I."/>
            <person name="Simoes F."/>
            <person name="Abreu I."/>
            <person name="Carrasquinho I."/>
            <person name="Faro C."/>
            <person name="Guimaraes J.B."/>
            <person name="Mendonca D."/>
            <person name="Nobrega F."/>
            <person name="Rodrigues L."/>
            <person name="Saibo N.J.M."/>
            <person name="Varela M.C."/>
            <person name="Egas C."/>
            <person name="Matos J."/>
            <person name="Miguel C.M."/>
            <person name="Oliveira M.M."/>
            <person name="Ricardo C.P."/>
            <person name="Goncalves S."/>
        </authorList>
    </citation>
    <scope>NUCLEOTIDE SEQUENCE [LARGE SCALE GENOMIC DNA]</scope>
    <source>
        <strain evidence="2">cv. HL8</strain>
    </source>
</reference>